<evidence type="ECO:0000313" key="1">
    <source>
        <dbReference type="EMBL" id="KRY53808.1"/>
    </source>
</evidence>
<sequence length="103" mass="11580">MLARKSVYATDCQNIRTLGIGIFMAKAFQHRPSAIIVYKTHDDDDGFSREASFQNSVRNCLTLANRSTSVCRQPNSTKLSLPCIVARNDSARLRKPNTKHEPK</sequence>
<organism evidence="1 2">
    <name type="scientific">Trichinella britovi</name>
    <name type="common">Parasitic roundworm</name>
    <dbReference type="NCBI Taxonomy" id="45882"/>
    <lineage>
        <taxon>Eukaryota</taxon>
        <taxon>Metazoa</taxon>
        <taxon>Ecdysozoa</taxon>
        <taxon>Nematoda</taxon>
        <taxon>Enoplea</taxon>
        <taxon>Dorylaimia</taxon>
        <taxon>Trichinellida</taxon>
        <taxon>Trichinellidae</taxon>
        <taxon>Trichinella</taxon>
    </lineage>
</organism>
<reference evidence="1 2" key="1">
    <citation type="submission" date="2015-01" db="EMBL/GenBank/DDBJ databases">
        <title>Evolution of Trichinella species and genotypes.</title>
        <authorList>
            <person name="Korhonen P.K."/>
            <person name="Edoardo P."/>
            <person name="Giuseppe L.R."/>
            <person name="Gasser R.B."/>
        </authorList>
    </citation>
    <scope>NUCLEOTIDE SEQUENCE [LARGE SCALE GENOMIC DNA]</scope>
    <source>
        <strain evidence="1">ISS120</strain>
    </source>
</reference>
<dbReference type="Proteomes" id="UP000054653">
    <property type="component" value="Unassembled WGS sequence"/>
</dbReference>
<accession>A0A0V1CWZ8</accession>
<dbReference type="EMBL" id="JYDI01000079">
    <property type="protein sequence ID" value="KRY53808.1"/>
    <property type="molecule type" value="Genomic_DNA"/>
</dbReference>
<gene>
    <name evidence="1" type="ORF">T03_9314</name>
</gene>
<dbReference type="OrthoDB" id="10506182at2759"/>
<name>A0A0V1CWZ8_TRIBR</name>
<evidence type="ECO:0000313" key="2">
    <source>
        <dbReference type="Proteomes" id="UP000054653"/>
    </source>
</evidence>
<dbReference type="AlphaFoldDB" id="A0A0V1CWZ8"/>
<proteinExistence type="predicted"/>
<comment type="caution">
    <text evidence="1">The sequence shown here is derived from an EMBL/GenBank/DDBJ whole genome shotgun (WGS) entry which is preliminary data.</text>
</comment>
<protein>
    <submittedName>
        <fullName evidence="1">Uncharacterized protein</fullName>
    </submittedName>
</protein>
<keyword evidence="2" id="KW-1185">Reference proteome</keyword>